<evidence type="ECO:0000313" key="3">
    <source>
        <dbReference type="EMBL" id="KAH8992358.1"/>
    </source>
</evidence>
<dbReference type="PROSITE" id="PS50004">
    <property type="entry name" value="C2"/>
    <property type="match status" value="1"/>
</dbReference>
<dbReference type="EMBL" id="JAKELL010000022">
    <property type="protein sequence ID" value="KAH8992358.1"/>
    <property type="molecule type" value="Genomic_DNA"/>
</dbReference>
<feature type="region of interest" description="Disordered" evidence="1">
    <location>
        <begin position="1"/>
        <end position="27"/>
    </location>
</feature>
<dbReference type="InterPro" id="IPR000008">
    <property type="entry name" value="C2_dom"/>
</dbReference>
<sequence length="436" mass="47913">MAAAQVTHGSSAGPLSSQNAGGSVRITESQGSTSQLLRVEVTVLRAHSVPRIKGLFGRKRRFFVSVVNDATVMETKSVQIDGRTVQWDQTLGAFSAQRSSHLILRLYAKRSTSPNILIGSRTIPIPVVSQSEVALVLSNDGGEAGQSTQPVTLYLTITVTVLPNVPSESPVIPNNPSEIWGPIHSTVPDPLLPSPDPLSIETDTHGQDKTSSTEKALVALRLVDEAKKPIDRKNRWKEAISRIKWVMDIVSPIAELSPFAKMAYGLVMAIPEVHLFALLSEKETLIPCLFGRQILLEQYEHDDNILALVDAMHHAFDFAHHEDILKSIKPDSKQAEILTLMLRDVCSCGDFVRSYVKDSQFWKRTFKNMGGGVAKDIEELSAALVEHRKAFVDHATITTEMTAFQILDSVGILSARVDRMSTQLKWMSSQVSDAST</sequence>
<reference evidence="3" key="1">
    <citation type="submission" date="2022-01" db="EMBL/GenBank/DDBJ databases">
        <title>Comparative genomics reveals a dynamic genome evolution in the ectomycorrhizal milk-cap (Lactarius) mushrooms.</title>
        <authorList>
            <consortium name="DOE Joint Genome Institute"/>
            <person name="Lebreton A."/>
            <person name="Tang N."/>
            <person name="Kuo A."/>
            <person name="LaButti K."/>
            <person name="Drula E."/>
            <person name="Barry K."/>
            <person name="Clum A."/>
            <person name="Lipzen A."/>
            <person name="Mousain D."/>
            <person name="Ng V."/>
            <person name="Wang R."/>
            <person name="Wang X."/>
            <person name="Dai Y."/>
            <person name="Henrissat B."/>
            <person name="Grigoriev I.V."/>
            <person name="Guerin-Laguette A."/>
            <person name="Yu F."/>
            <person name="Martin F.M."/>
        </authorList>
    </citation>
    <scope>NUCLEOTIDE SEQUENCE</scope>
    <source>
        <strain evidence="3">QP</strain>
    </source>
</reference>
<accession>A0AAD4LIN3</accession>
<evidence type="ECO:0000259" key="2">
    <source>
        <dbReference type="PROSITE" id="PS50004"/>
    </source>
</evidence>
<name>A0AAD4LIN3_9AGAM</name>
<dbReference type="SUPFAM" id="SSF49562">
    <property type="entry name" value="C2 domain (Calcium/lipid-binding domain, CaLB)"/>
    <property type="match status" value="1"/>
</dbReference>
<organism evidence="3 4">
    <name type="scientific">Lactarius akahatsu</name>
    <dbReference type="NCBI Taxonomy" id="416441"/>
    <lineage>
        <taxon>Eukaryota</taxon>
        <taxon>Fungi</taxon>
        <taxon>Dikarya</taxon>
        <taxon>Basidiomycota</taxon>
        <taxon>Agaricomycotina</taxon>
        <taxon>Agaricomycetes</taxon>
        <taxon>Russulales</taxon>
        <taxon>Russulaceae</taxon>
        <taxon>Lactarius</taxon>
    </lineage>
</organism>
<dbReference type="Proteomes" id="UP001201163">
    <property type="component" value="Unassembled WGS sequence"/>
</dbReference>
<comment type="caution">
    <text evidence="3">The sequence shown here is derived from an EMBL/GenBank/DDBJ whole genome shotgun (WGS) entry which is preliminary data.</text>
</comment>
<gene>
    <name evidence="3" type="ORF">EDB92DRAFT_560619</name>
</gene>
<dbReference type="AlphaFoldDB" id="A0AAD4LIN3"/>
<feature type="compositionally biased region" description="Polar residues" evidence="1">
    <location>
        <begin position="7"/>
        <end position="27"/>
    </location>
</feature>
<protein>
    <recommendedName>
        <fullName evidence="2">C2 domain-containing protein</fullName>
    </recommendedName>
</protein>
<dbReference type="InterPro" id="IPR035892">
    <property type="entry name" value="C2_domain_sf"/>
</dbReference>
<evidence type="ECO:0000256" key="1">
    <source>
        <dbReference type="SAM" id="MobiDB-lite"/>
    </source>
</evidence>
<feature type="domain" description="C2" evidence="2">
    <location>
        <begin position="20"/>
        <end position="138"/>
    </location>
</feature>
<keyword evidence="4" id="KW-1185">Reference proteome</keyword>
<evidence type="ECO:0000313" key="4">
    <source>
        <dbReference type="Proteomes" id="UP001201163"/>
    </source>
</evidence>
<proteinExistence type="predicted"/>